<dbReference type="SUPFAM" id="SSF53822">
    <property type="entry name" value="Periplasmic binding protein-like I"/>
    <property type="match status" value="1"/>
</dbReference>
<dbReference type="EMBL" id="JACIEC010000001">
    <property type="protein sequence ID" value="MBB4142004.1"/>
    <property type="molecule type" value="Genomic_DNA"/>
</dbReference>
<dbReference type="CDD" id="cd06342">
    <property type="entry name" value="PBP1_ABC_LIVBP-like"/>
    <property type="match status" value="1"/>
</dbReference>
<name>A0A7W6PPM9_9HYPH</name>
<accession>A0A7W6PPM9</accession>
<evidence type="ECO:0000259" key="4">
    <source>
        <dbReference type="Pfam" id="PF13458"/>
    </source>
</evidence>
<evidence type="ECO:0000256" key="3">
    <source>
        <dbReference type="SAM" id="SignalP"/>
    </source>
</evidence>
<keyword evidence="6" id="KW-1185">Reference proteome</keyword>
<dbReference type="InterPro" id="IPR028081">
    <property type="entry name" value="Leu-bd"/>
</dbReference>
<sequence length="362" mass="38088">MRHSSFIRSSAILSAALCALLAQPASAAVIGVVAPTSGPYARLGEQIQHGASAAVGDGNQIVVVPETCEPGSGKQVAEQLKTQGVSIAIGFLCVETLTDALPLLKGTGIPAITVSVRSRILSEDAQRQGWSFFRLAPAEGQEAAALSDVILGRWQNQPIALIDDGTIYARDLIAAVRSRIEAGGIKPVFVDTFRPGQEQQLSLVRRLAKAGATRVIVGGDRTDIAVMARDAEKDGAKLTFVGGDVMRAANRPVSLPEGVMAVALPDFSKEVDADGAVSILRVAGVDPDGYTLPAYAAVQVAEQALNAAQTHALSLTDALRQETVQSAIGPVAFQSNGELKQNLFTLQTWRQNGWSMEQTPTE</sequence>
<dbReference type="PANTHER" id="PTHR47151:SF2">
    <property type="entry name" value="AMINO ACID BINDING PROTEIN"/>
    <property type="match status" value="1"/>
</dbReference>
<dbReference type="RefSeq" id="WP_165135728.1">
    <property type="nucleotide sequence ID" value="NZ_CP049250.1"/>
</dbReference>
<protein>
    <submittedName>
        <fullName evidence="5">Branched-chain amino acid transport system substrate-binding protein</fullName>
    </submittedName>
</protein>
<dbReference type="InterPro" id="IPR028082">
    <property type="entry name" value="Peripla_BP_I"/>
</dbReference>
<evidence type="ECO:0000256" key="1">
    <source>
        <dbReference type="ARBA" id="ARBA00010062"/>
    </source>
</evidence>
<gene>
    <name evidence="5" type="ORF">GGQ72_000503</name>
</gene>
<keyword evidence="2 3" id="KW-0732">Signal</keyword>
<comment type="caution">
    <text evidence="5">The sequence shown here is derived from an EMBL/GenBank/DDBJ whole genome shotgun (WGS) entry which is preliminary data.</text>
</comment>
<dbReference type="PANTHER" id="PTHR47151">
    <property type="entry name" value="LEU/ILE/VAL-BINDING ABC TRANSPORTER SUBUNIT"/>
    <property type="match status" value="1"/>
</dbReference>
<dbReference type="Pfam" id="PF13458">
    <property type="entry name" value="Peripla_BP_6"/>
    <property type="match status" value="1"/>
</dbReference>
<evidence type="ECO:0000313" key="5">
    <source>
        <dbReference type="EMBL" id="MBB4142004.1"/>
    </source>
</evidence>
<proteinExistence type="inferred from homology"/>
<dbReference type="Gene3D" id="3.40.50.2300">
    <property type="match status" value="2"/>
</dbReference>
<feature type="signal peptide" evidence="3">
    <location>
        <begin position="1"/>
        <end position="27"/>
    </location>
</feature>
<evidence type="ECO:0000256" key="2">
    <source>
        <dbReference type="ARBA" id="ARBA00022729"/>
    </source>
</evidence>
<evidence type="ECO:0000313" key="6">
    <source>
        <dbReference type="Proteomes" id="UP000519897"/>
    </source>
</evidence>
<reference evidence="5 6" key="1">
    <citation type="submission" date="2020-08" db="EMBL/GenBank/DDBJ databases">
        <title>Genomic Encyclopedia of Type Strains, Phase IV (KMG-IV): sequencing the most valuable type-strain genomes for metagenomic binning, comparative biology and taxonomic classification.</title>
        <authorList>
            <person name="Goeker M."/>
        </authorList>
    </citation>
    <scope>NUCLEOTIDE SEQUENCE [LARGE SCALE GENOMIC DNA]</scope>
    <source>
        <strain evidence="5 6">DSM 29514</strain>
    </source>
</reference>
<organism evidence="5 6">
    <name type="scientific">Rhizobium rhizoryzae</name>
    <dbReference type="NCBI Taxonomy" id="451876"/>
    <lineage>
        <taxon>Bacteria</taxon>
        <taxon>Pseudomonadati</taxon>
        <taxon>Pseudomonadota</taxon>
        <taxon>Alphaproteobacteria</taxon>
        <taxon>Hyphomicrobiales</taxon>
        <taxon>Rhizobiaceae</taxon>
        <taxon>Rhizobium/Agrobacterium group</taxon>
        <taxon>Rhizobium</taxon>
    </lineage>
</organism>
<feature type="domain" description="Leucine-binding protein" evidence="4">
    <location>
        <begin position="30"/>
        <end position="347"/>
    </location>
</feature>
<feature type="chain" id="PRO_5031414533" evidence="3">
    <location>
        <begin position="28"/>
        <end position="362"/>
    </location>
</feature>
<comment type="similarity">
    <text evidence="1">Belongs to the leucine-binding protein family.</text>
</comment>
<dbReference type="Proteomes" id="UP000519897">
    <property type="component" value="Unassembled WGS sequence"/>
</dbReference>
<dbReference type="AlphaFoldDB" id="A0A7W6PPM9"/>